<evidence type="ECO:0000313" key="1">
    <source>
        <dbReference type="EMBL" id="AYD40891.1"/>
    </source>
</evidence>
<accession>A0A386H564</accession>
<dbReference type="AlphaFoldDB" id="A0A386H564"/>
<organism evidence="1 2">
    <name type="scientific">Clostridium fermenticellae</name>
    <dbReference type="NCBI Taxonomy" id="2068654"/>
    <lineage>
        <taxon>Bacteria</taxon>
        <taxon>Bacillati</taxon>
        <taxon>Bacillota</taxon>
        <taxon>Clostridia</taxon>
        <taxon>Eubacteriales</taxon>
        <taxon>Clostridiaceae</taxon>
        <taxon>Clostridium</taxon>
    </lineage>
</organism>
<proteinExistence type="predicted"/>
<reference evidence="1 2" key="1">
    <citation type="journal article" date="2019" name="Int. J. Syst. Evol. Microbiol.">
        <title>Clostridium fermenticellae sp. nov., isolated from the mud in a fermentation cellar for the production of the Chinese liquor, baijiu.</title>
        <authorList>
            <person name="Xu P.X."/>
            <person name="Chai L.J."/>
            <person name="Qiu T."/>
            <person name="Zhang X.J."/>
            <person name="Lu Z.M."/>
            <person name="Xiao C."/>
            <person name="Wang S.T."/>
            <person name="Shen C.H."/>
            <person name="Shi J.S."/>
            <person name="Xu Z.H."/>
        </authorList>
    </citation>
    <scope>NUCLEOTIDE SEQUENCE [LARGE SCALE GENOMIC DNA]</scope>
    <source>
        <strain evidence="1 2">JN500901</strain>
    </source>
</reference>
<sequence>MKINLGIGFVTGRKSFKSLVKTYIESLNESQISCEKVNVNLFVNFDLGYTKTNINDYIITDKNVLDIVNSICYIDKYKISEEINYLTEHNIVTLDEANLIFGEGYAMKRNTILYFAIKYKMDCLIFIDDDEYPVAPIEINNELVWKGQDILSAHINSIKNSNITYGYQCGYISPIPVIKFTSSFTENDFKIFIKSISNDIINWNSIKEKMINGGITYADPKVINKNSTENVKAINGMKFISGSNLCFNLKELDKLYPFYNPPGARGEDTFMSTCLSKCTVKKVPYYTFHDGFSKYQHILKGILPNKLHAVIPNTDSIATRFLLASIGWIRYKPLLLYITNRENYQITIDIIRKNLYEVVPKICHYFKDKRFLNILSELNLYASNVKKHYEDFQKTKSAWIKVKNFASKFQ</sequence>
<keyword evidence="2" id="KW-1185">Reference proteome</keyword>
<evidence type="ECO:0008006" key="3">
    <source>
        <dbReference type="Google" id="ProtNLM"/>
    </source>
</evidence>
<dbReference type="EMBL" id="CP032416">
    <property type="protein sequence ID" value="AYD40891.1"/>
    <property type="molecule type" value="Genomic_DNA"/>
</dbReference>
<protein>
    <recommendedName>
        <fullName evidence="3">Glycosyltransferase family 2 protein</fullName>
    </recommendedName>
</protein>
<dbReference type="KEGG" id="cfer:D4Z93_10295"/>
<dbReference type="OrthoDB" id="39946at2"/>
<name>A0A386H564_9CLOT</name>
<dbReference type="RefSeq" id="WP_119973286.1">
    <property type="nucleotide sequence ID" value="NZ_CP032416.1"/>
</dbReference>
<evidence type="ECO:0000313" key="2">
    <source>
        <dbReference type="Proteomes" id="UP000266301"/>
    </source>
</evidence>
<dbReference type="Proteomes" id="UP000266301">
    <property type="component" value="Chromosome"/>
</dbReference>
<gene>
    <name evidence="1" type="ORF">D4Z93_10295</name>
</gene>